<feature type="compositionally biased region" description="Basic and acidic residues" evidence="1">
    <location>
        <begin position="388"/>
        <end position="408"/>
    </location>
</feature>
<dbReference type="AlphaFoldDB" id="A0A812V0D3"/>
<reference evidence="2" key="1">
    <citation type="submission" date="2021-02" db="EMBL/GenBank/DDBJ databases">
        <authorList>
            <person name="Dougan E. K."/>
            <person name="Rhodes N."/>
            <person name="Thang M."/>
            <person name="Chan C."/>
        </authorList>
    </citation>
    <scope>NUCLEOTIDE SEQUENCE</scope>
</reference>
<feature type="compositionally biased region" description="Polar residues" evidence="1">
    <location>
        <begin position="101"/>
        <end position="115"/>
    </location>
</feature>
<sequence length="408" mass="45375">AKAKAKATPKATPKATAKAKANPKAKAKPSSSSTVPTGGETKGKAKAEPNKKKREVEDEDKQEPNKKPKQEKEEAKGKKADPKKDKDAEEDTKEDGKKKTVQSTFKNMTGPGQRQKQTEFINRIIHRDGHGNLQLAGTKKAFLSGSQSLQNQRTFELEDKGMSQTLFMHKFNMTPESLKEAFNNGEVDIAYHSGKPYVSWRIMTSRNKDMRKTDINLQGKRMAVSEREAGQMQTLLDDISLEMPMELPDMPSNPMIADGRADDAGTGTGSGSGSAGPAAEEKAMTAARWTRTKDLADQGVNTCGQLQGKVEKMLEQMAPSDSCWTQLRRDVNERIETFRKEMESLKKFQELPKNKYPGEVTWDKVNSFLQQQVQVVKAINEDIAGVRGKLDARAKADKQKEKEKEKES</sequence>
<evidence type="ECO:0000256" key="1">
    <source>
        <dbReference type="SAM" id="MobiDB-lite"/>
    </source>
</evidence>
<organism evidence="2 3">
    <name type="scientific">Symbiodinium necroappetens</name>
    <dbReference type="NCBI Taxonomy" id="1628268"/>
    <lineage>
        <taxon>Eukaryota</taxon>
        <taxon>Sar</taxon>
        <taxon>Alveolata</taxon>
        <taxon>Dinophyceae</taxon>
        <taxon>Suessiales</taxon>
        <taxon>Symbiodiniaceae</taxon>
        <taxon>Symbiodinium</taxon>
    </lineage>
</organism>
<feature type="region of interest" description="Disordered" evidence="1">
    <location>
        <begin position="1"/>
        <end position="115"/>
    </location>
</feature>
<name>A0A812V0D3_9DINO</name>
<accession>A0A812V0D3</accession>
<dbReference type="OrthoDB" id="436873at2759"/>
<feature type="non-terminal residue" evidence="2">
    <location>
        <position position="1"/>
    </location>
</feature>
<feature type="compositionally biased region" description="Low complexity" evidence="1">
    <location>
        <begin position="8"/>
        <end position="20"/>
    </location>
</feature>
<evidence type="ECO:0000313" key="2">
    <source>
        <dbReference type="EMBL" id="CAE7597864.1"/>
    </source>
</evidence>
<comment type="caution">
    <text evidence="2">The sequence shown here is derived from an EMBL/GenBank/DDBJ whole genome shotgun (WGS) entry which is preliminary data.</text>
</comment>
<dbReference type="EMBL" id="CAJNJA010028262">
    <property type="protein sequence ID" value="CAE7597864.1"/>
    <property type="molecule type" value="Genomic_DNA"/>
</dbReference>
<feature type="compositionally biased region" description="Basic and acidic residues" evidence="1">
    <location>
        <begin position="41"/>
        <end position="87"/>
    </location>
</feature>
<dbReference type="Proteomes" id="UP000601435">
    <property type="component" value="Unassembled WGS sequence"/>
</dbReference>
<protein>
    <submittedName>
        <fullName evidence="2">Uncharacterized protein</fullName>
    </submittedName>
</protein>
<feature type="region of interest" description="Disordered" evidence="1">
    <location>
        <begin position="387"/>
        <end position="408"/>
    </location>
</feature>
<feature type="region of interest" description="Disordered" evidence="1">
    <location>
        <begin position="259"/>
        <end position="283"/>
    </location>
</feature>
<gene>
    <name evidence="2" type="ORF">SNEC2469_LOCUS17160</name>
</gene>
<evidence type="ECO:0000313" key="3">
    <source>
        <dbReference type="Proteomes" id="UP000601435"/>
    </source>
</evidence>
<keyword evidence="3" id="KW-1185">Reference proteome</keyword>
<proteinExistence type="predicted"/>